<comment type="subcellular location">
    <subcellularLocation>
        <location evidence="1">Cytoplasm</location>
    </subcellularLocation>
</comment>
<sequence>MNNKYADLPDIDTAPDIYETEDIFPTTQPVRGDTSDEESAAPRTSQHTRNSRHADGITREELDISSVMRADQASKHFRKAERRQQAQSRLFYTYSPWPSSRSPSPPGTTGHPNKKTPLSHRLRVLQAEISALENEMADPSNSALEENMDPGELIKGLVDVRGRIDKIRNDKVGRGRLLGAVMGDVVRQEMEIAEDNRPAREQGELNEKDPKSSIKTIVEMDRRISQLEGIVGSANTALDEMTPLPPPLLPLMTRLNNQLLLLTQPRHVDSISRRLKLLLSDLDRVSMAQHHRRHFSQHMSSPVQDQLLPVLSRLNPTLPQIPHILTRLRALSSLHSAAGDFKVTLDNLEKERGKIQDALRELQQALTTIETSLDDNQTVVRLNVAGLEKRINEVTERIDTLISRNDRRTVDVIQEEY</sequence>
<name>A0A2A9NW20_9AGAR</name>
<reference evidence="5 6" key="1">
    <citation type="submission" date="2014-02" db="EMBL/GenBank/DDBJ databases">
        <title>Transposable element dynamics among asymbiotic and ectomycorrhizal Amanita fungi.</title>
        <authorList>
            <consortium name="DOE Joint Genome Institute"/>
            <person name="Hess J."/>
            <person name="Skrede I."/>
            <person name="Wolfe B."/>
            <person name="LaButti K."/>
            <person name="Ohm R.A."/>
            <person name="Grigoriev I.V."/>
            <person name="Pringle A."/>
        </authorList>
    </citation>
    <scope>NUCLEOTIDE SEQUENCE [LARGE SCALE GENOMIC DNA]</scope>
    <source>
        <strain evidence="5 6">SKay4041</strain>
    </source>
</reference>
<protein>
    <submittedName>
        <fullName evidence="5">Uncharacterized protein</fullName>
    </submittedName>
</protein>
<dbReference type="GO" id="GO:0007017">
    <property type="term" value="P:microtubule-based process"/>
    <property type="evidence" value="ECO:0007669"/>
    <property type="project" value="InterPro"/>
</dbReference>
<feature type="compositionally biased region" description="Basic and acidic residues" evidence="4">
    <location>
        <begin position="52"/>
        <end position="62"/>
    </location>
</feature>
<feature type="coiled-coil region" evidence="3">
    <location>
        <begin position="345"/>
        <end position="404"/>
    </location>
</feature>
<dbReference type="Pfam" id="PF04912">
    <property type="entry name" value="Dynamitin"/>
    <property type="match status" value="1"/>
</dbReference>
<dbReference type="GO" id="GO:0005737">
    <property type="term" value="C:cytoplasm"/>
    <property type="evidence" value="ECO:0007669"/>
    <property type="project" value="UniProtKB-SubCell"/>
</dbReference>
<accession>A0A2A9NW20</accession>
<dbReference type="STRING" id="703135.A0A2A9NW20"/>
<evidence type="ECO:0000256" key="3">
    <source>
        <dbReference type="SAM" id="Coils"/>
    </source>
</evidence>
<dbReference type="GO" id="GO:0005869">
    <property type="term" value="C:dynactin complex"/>
    <property type="evidence" value="ECO:0007669"/>
    <property type="project" value="InterPro"/>
</dbReference>
<evidence type="ECO:0000256" key="4">
    <source>
        <dbReference type="SAM" id="MobiDB-lite"/>
    </source>
</evidence>
<evidence type="ECO:0000256" key="1">
    <source>
        <dbReference type="ARBA" id="ARBA00004496"/>
    </source>
</evidence>
<keyword evidence="2" id="KW-0963">Cytoplasm</keyword>
<dbReference type="EMBL" id="KZ301982">
    <property type="protein sequence ID" value="PFH51996.1"/>
    <property type="molecule type" value="Genomic_DNA"/>
</dbReference>
<gene>
    <name evidence="5" type="ORF">AMATHDRAFT_46595</name>
</gene>
<proteinExistence type="predicted"/>
<evidence type="ECO:0000313" key="5">
    <source>
        <dbReference type="EMBL" id="PFH51996.1"/>
    </source>
</evidence>
<organism evidence="5 6">
    <name type="scientific">Amanita thiersii Skay4041</name>
    <dbReference type="NCBI Taxonomy" id="703135"/>
    <lineage>
        <taxon>Eukaryota</taxon>
        <taxon>Fungi</taxon>
        <taxon>Dikarya</taxon>
        <taxon>Basidiomycota</taxon>
        <taxon>Agaricomycotina</taxon>
        <taxon>Agaricomycetes</taxon>
        <taxon>Agaricomycetidae</taxon>
        <taxon>Agaricales</taxon>
        <taxon>Pluteineae</taxon>
        <taxon>Amanitaceae</taxon>
        <taxon>Amanita</taxon>
    </lineage>
</organism>
<keyword evidence="3" id="KW-0175">Coiled coil</keyword>
<feature type="region of interest" description="Disordered" evidence="4">
    <location>
        <begin position="1"/>
        <end position="117"/>
    </location>
</feature>
<keyword evidence="6" id="KW-1185">Reference proteome</keyword>
<dbReference type="InterPro" id="IPR028133">
    <property type="entry name" value="Dynamitin"/>
</dbReference>
<dbReference type="PANTHER" id="PTHR15346">
    <property type="entry name" value="DYNACTIN SUBUNIT"/>
    <property type="match status" value="1"/>
</dbReference>
<dbReference type="OrthoDB" id="4977at2759"/>
<evidence type="ECO:0000313" key="6">
    <source>
        <dbReference type="Proteomes" id="UP000242287"/>
    </source>
</evidence>
<evidence type="ECO:0000256" key="2">
    <source>
        <dbReference type="ARBA" id="ARBA00022490"/>
    </source>
</evidence>
<dbReference type="AlphaFoldDB" id="A0A2A9NW20"/>
<dbReference type="Proteomes" id="UP000242287">
    <property type="component" value="Unassembled WGS sequence"/>
</dbReference>